<dbReference type="PANTHER" id="PTHR43537:SF24">
    <property type="entry name" value="GLUCONATE OPERON TRANSCRIPTIONAL REPRESSOR"/>
    <property type="match status" value="1"/>
</dbReference>
<dbReference type="CDD" id="cd07377">
    <property type="entry name" value="WHTH_GntR"/>
    <property type="match status" value="1"/>
</dbReference>
<dbReference type="SUPFAM" id="SSF48008">
    <property type="entry name" value="GntR ligand-binding domain-like"/>
    <property type="match status" value="1"/>
</dbReference>
<reference evidence="5 6" key="1">
    <citation type="submission" date="2017-07" db="EMBL/GenBank/DDBJ databases">
        <title>Niveispirillum cyanobacteriorum sp. nov., isolated from cyanobacterial aggregates in a eutrophic lake.</title>
        <authorList>
            <person name="Cai H."/>
        </authorList>
    </citation>
    <scope>NUCLEOTIDE SEQUENCE [LARGE SCALE GENOMIC DNA]</scope>
    <source>
        <strain evidence="6">TH1-14</strain>
    </source>
</reference>
<dbReference type="Proteomes" id="UP000216998">
    <property type="component" value="Unassembled WGS sequence"/>
</dbReference>
<dbReference type="Pfam" id="PF07729">
    <property type="entry name" value="FCD"/>
    <property type="match status" value="1"/>
</dbReference>
<sequence>MSIVVRTLSDQTYEVVRRRILSGGIAPGTPVRQDVIATELGVSKIPLREALGRLEQDGLLTSYPNRGYVVRPMSMGEASEIFALRLKLEPGAVADGAGRATINDHAAARAALEALEKNQDLDGADHVTQNRLFHLSMIQPAGPVTFQLLTRLLILSERYVRMHLEPKGREDRAKREHRAILDAWTEGDAPLVEGLIHDHIQATLDDLREQLGD</sequence>
<dbReference type="RefSeq" id="WP_094456368.1">
    <property type="nucleotide sequence ID" value="NZ_NOXU01000028.1"/>
</dbReference>
<dbReference type="Gene3D" id="1.10.10.10">
    <property type="entry name" value="Winged helix-like DNA-binding domain superfamily/Winged helix DNA-binding domain"/>
    <property type="match status" value="1"/>
</dbReference>
<accession>A0A255YZ49</accession>
<gene>
    <name evidence="5" type="ORF">CHU95_10875</name>
</gene>
<dbReference type="InterPro" id="IPR036390">
    <property type="entry name" value="WH_DNA-bd_sf"/>
</dbReference>
<dbReference type="PANTHER" id="PTHR43537">
    <property type="entry name" value="TRANSCRIPTIONAL REGULATOR, GNTR FAMILY"/>
    <property type="match status" value="1"/>
</dbReference>
<evidence type="ECO:0000256" key="2">
    <source>
        <dbReference type="ARBA" id="ARBA00023125"/>
    </source>
</evidence>
<dbReference type="InterPro" id="IPR000524">
    <property type="entry name" value="Tscrpt_reg_HTH_GntR"/>
</dbReference>
<keyword evidence="3" id="KW-0804">Transcription</keyword>
<dbReference type="SMART" id="SM00895">
    <property type="entry name" value="FCD"/>
    <property type="match status" value="1"/>
</dbReference>
<evidence type="ECO:0000313" key="5">
    <source>
        <dbReference type="EMBL" id="OYQ34517.1"/>
    </source>
</evidence>
<evidence type="ECO:0000256" key="1">
    <source>
        <dbReference type="ARBA" id="ARBA00023015"/>
    </source>
</evidence>
<comment type="caution">
    <text evidence="5">The sequence shown here is derived from an EMBL/GenBank/DDBJ whole genome shotgun (WGS) entry which is preliminary data.</text>
</comment>
<proteinExistence type="predicted"/>
<evidence type="ECO:0000259" key="4">
    <source>
        <dbReference type="PROSITE" id="PS50949"/>
    </source>
</evidence>
<protein>
    <submittedName>
        <fullName evidence="5">GntR family transcriptional regulator</fullName>
    </submittedName>
</protein>
<feature type="domain" description="HTH gntR-type" evidence="4">
    <location>
        <begin position="6"/>
        <end position="73"/>
    </location>
</feature>
<dbReference type="PROSITE" id="PS50949">
    <property type="entry name" value="HTH_GNTR"/>
    <property type="match status" value="1"/>
</dbReference>
<dbReference type="AlphaFoldDB" id="A0A255YZ49"/>
<name>A0A255YZ49_9PROT</name>
<dbReference type="SUPFAM" id="SSF46785">
    <property type="entry name" value="Winged helix' DNA-binding domain"/>
    <property type="match status" value="1"/>
</dbReference>
<evidence type="ECO:0000256" key="3">
    <source>
        <dbReference type="ARBA" id="ARBA00023163"/>
    </source>
</evidence>
<dbReference type="Gene3D" id="1.20.120.530">
    <property type="entry name" value="GntR ligand-binding domain-like"/>
    <property type="match status" value="1"/>
</dbReference>
<keyword evidence="1" id="KW-0805">Transcription regulation</keyword>
<dbReference type="GO" id="GO:0003677">
    <property type="term" value="F:DNA binding"/>
    <property type="evidence" value="ECO:0007669"/>
    <property type="project" value="UniProtKB-KW"/>
</dbReference>
<dbReference type="InterPro" id="IPR036388">
    <property type="entry name" value="WH-like_DNA-bd_sf"/>
</dbReference>
<evidence type="ECO:0000313" key="6">
    <source>
        <dbReference type="Proteomes" id="UP000216998"/>
    </source>
</evidence>
<dbReference type="SMART" id="SM00345">
    <property type="entry name" value="HTH_GNTR"/>
    <property type="match status" value="1"/>
</dbReference>
<dbReference type="Pfam" id="PF00392">
    <property type="entry name" value="GntR"/>
    <property type="match status" value="1"/>
</dbReference>
<keyword evidence="2" id="KW-0238">DNA-binding</keyword>
<dbReference type="InterPro" id="IPR011711">
    <property type="entry name" value="GntR_C"/>
</dbReference>
<dbReference type="OrthoDB" id="9812290at2"/>
<keyword evidence="6" id="KW-1185">Reference proteome</keyword>
<dbReference type="EMBL" id="NOXU01000028">
    <property type="protein sequence ID" value="OYQ34517.1"/>
    <property type="molecule type" value="Genomic_DNA"/>
</dbReference>
<dbReference type="GO" id="GO:0003700">
    <property type="term" value="F:DNA-binding transcription factor activity"/>
    <property type="evidence" value="ECO:0007669"/>
    <property type="project" value="InterPro"/>
</dbReference>
<organism evidence="5 6">
    <name type="scientific">Niveispirillum lacus</name>
    <dbReference type="NCBI Taxonomy" id="1981099"/>
    <lineage>
        <taxon>Bacteria</taxon>
        <taxon>Pseudomonadati</taxon>
        <taxon>Pseudomonadota</taxon>
        <taxon>Alphaproteobacteria</taxon>
        <taxon>Rhodospirillales</taxon>
        <taxon>Azospirillaceae</taxon>
        <taxon>Niveispirillum</taxon>
    </lineage>
</organism>
<dbReference type="InterPro" id="IPR008920">
    <property type="entry name" value="TF_FadR/GntR_C"/>
</dbReference>